<reference evidence="1 2" key="1">
    <citation type="submission" date="2018-11" db="EMBL/GenBank/DDBJ databases">
        <title>Complete genome sequence of Nocardioides baekrokdamisoli strain KCTC 39748.</title>
        <authorList>
            <person name="Kang S.W."/>
            <person name="Lee K.C."/>
            <person name="Kim K.K."/>
            <person name="Kim J.S."/>
            <person name="Kim D.S."/>
            <person name="Ko S.H."/>
            <person name="Yang S.H."/>
            <person name="Shin Y.K."/>
            <person name="Lee J.S."/>
        </authorList>
    </citation>
    <scope>NUCLEOTIDE SEQUENCE [LARGE SCALE GENOMIC DNA]</scope>
    <source>
        <strain evidence="1 2">KCTC 39748</strain>
    </source>
</reference>
<proteinExistence type="predicted"/>
<evidence type="ECO:0000313" key="1">
    <source>
        <dbReference type="EMBL" id="BBH17718.1"/>
    </source>
</evidence>
<dbReference type="Proteomes" id="UP000271573">
    <property type="component" value="Chromosome"/>
</dbReference>
<protein>
    <submittedName>
        <fullName evidence="1">Uncharacterized protein</fullName>
    </submittedName>
</protein>
<dbReference type="AlphaFoldDB" id="A0A3G9J2B3"/>
<gene>
    <name evidence="1" type="ORF">Back2_20050</name>
</gene>
<name>A0A3G9J2B3_9ACTN</name>
<accession>A0A3G9J2B3</accession>
<dbReference type="EMBL" id="AP019307">
    <property type="protein sequence ID" value="BBH17718.1"/>
    <property type="molecule type" value="Genomic_DNA"/>
</dbReference>
<keyword evidence="2" id="KW-1185">Reference proteome</keyword>
<sequence length="141" mass="15090">MSASSSLLLVRTAGLYGQKLTSIERWAFIPADGVANLGVGPAHLIFESGAGLLIEGSADWTLILQQTASGDTSWRPFSGDVGTGQHIARDATNEQPFASFVGQMFTAMSSIVDERADRIGVDLSFGSDRLKLRLWEGELTT</sequence>
<evidence type="ECO:0000313" key="2">
    <source>
        <dbReference type="Proteomes" id="UP000271573"/>
    </source>
</evidence>
<dbReference type="KEGG" id="nbe:Back2_20050"/>
<organism evidence="1 2">
    <name type="scientific">Nocardioides baekrokdamisoli</name>
    <dbReference type="NCBI Taxonomy" id="1804624"/>
    <lineage>
        <taxon>Bacteria</taxon>
        <taxon>Bacillati</taxon>
        <taxon>Actinomycetota</taxon>
        <taxon>Actinomycetes</taxon>
        <taxon>Propionibacteriales</taxon>
        <taxon>Nocardioidaceae</taxon>
        <taxon>Nocardioides</taxon>
    </lineage>
</organism>